<evidence type="ECO:0000313" key="6">
    <source>
        <dbReference type="Proteomes" id="UP001255856"/>
    </source>
</evidence>
<dbReference type="EMBL" id="JASFZW010000002">
    <property type="protein sequence ID" value="KAK2079706.1"/>
    <property type="molecule type" value="Genomic_DNA"/>
</dbReference>
<evidence type="ECO:0000256" key="4">
    <source>
        <dbReference type="SAM" id="MobiDB-lite"/>
    </source>
</evidence>
<accession>A0AAD9IL60</accession>
<proteinExistence type="inferred from homology"/>
<evidence type="ECO:0000256" key="3">
    <source>
        <dbReference type="ARBA" id="ARBA00023242"/>
    </source>
</evidence>
<comment type="subcellular location">
    <subcellularLocation>
        <location evidence="1">Nucleus</location>
    </subcellularLocation>
</comment>
<comment type="caution">
    <text evidence="5">The sequence shown here is derived from an EMBL/GenBank/DDBJ whole genome shotgun (WGS) entry which is preliminary data.</text>
</comment>
<reference evidence="5" key="1">
    <citation type="submission" date="2021-01" db="EMBL/GenBank/DDBJ databases">
        <authorList>
            <person name="Eckstrom K.M.E."/>
        </authorList>
    </citation>
    <scope>NUCLEOTIDE SEQUENCE</scope>
    <source>
        <strain evidence="5">UVCC 0001</strain>
    </source>
</reference>
<protein>
    <submittedName>
        <fullName evidence="5">Uncharacterized protein</fullName>
    </submittedName>
</protein>
<evidence type="ECO:0000313" key="5">
    <source>
        <dbReference type="EMBL" id="KAK2079706.1"/>
    </source>
</evidence>
<evidence type="ECO:0000256" key="1">
    <source>
        <dbReference type="ARBA" id="ARBA00004123"/>
    </source>
</evidence>
<dbReference type="InterPro" id="IPR010756">
    <property type="entry name" value="Tls1-like"/>
</dbReference>
<gene>
    <name evidence="5" type="ORF">QBZ16_002101</name>
</gene>
<dbReference type="GO" id="GO:0000398">
    <property type="term" value="P:mRNA splicing, via spliceosome"/>
    <property type="evidence" value="ECO:0007669"/>
    <property type="project" value="TreeGrafter"/>
</dbReference>
<dbReference type="Pfam" id="PF07052">
    <property type="entry name" value="Hep_59"/>
    <property type="match status" value="1"/>
</dbReference>
<dbReference type="AlphaFoldDB" id="A0AAD9IL60"/>
<dbReference type="GO" id="GO:0005681">
    <property type="term" value="C:spliceosomal complex"/>
    <property type="evidence" value="ECO:0007669"/>
    <property type="project" value="TreeGrafter"/>
</dbReference>
<name>A0AAD9IL60_PROWI</name>
<feature type="compositionally biased region" description="Basic and acidic residues" evidence="4">
    <location>
        <begin position="15"/>
        <end position="24"/>
    </location>
</feature>
<keyword evidence="3" id="KW-0539">Nucleus</keyword>
<dbReference type="PANTHER" id="PTHR13486">
    <property type="entry name" value="TELOMERE LENGTH AND SILENCING PROTEIN 1 TLS1 FAMILY MEMBER"/>
    <property type="match status" value="1"/>
</dbReference>
<keyword evidence="6" id="KW-1185">Reference proteome</keyword>
<feature type="region of interest" description="Disordered" evidence="4">
    <location>
        <begin position="1"/>
        <end position="24"/>
    </location>
</feature>
<evidence type="ECO:0000256" key="2">
    <source>
        <dbReference type="ARBA" id="ARBA00007643"/>
    </source>
</evidence>
<organism evidence="5 6">
    <name type="scientific">Prototheca wickerhamii</name>
    <dbReference type="NCBI Taxonomy" id="3111"/>
    <lineage>
        <taxon>Eukaryota</taxon>
        <taxon>Viridiplantae</taxon>
        <taxon>Chlorophyta</taxon>
        <taxon>core chlorophytes</taxon>
        <taxon>Trebouxiophyceae</taxon>
        <taxon>Chlorellales</taxon>
        <taxon>Chlorellaceae</taxon>
        <taxon>Prototheca</taxon>
    </lineage>
</organism>
<sequence length="105" mass="11885">MGRAPQEGNTKAKPKTLEDELFEDSKFERKDDSELAPSWVAGITEVPLSLDQRLKNIEETELAKKAMLAKSGISRQVTWSGGMMMLWRTVFVNPLEFDTAQARVR</sequence>
<comment type="similarity">
    <text evidence="2">Belongs to the TLS1 family.</text>
</comment>
<dbReference type="Proteomes" id="UP001255856">
    <property type="component" value="Unassembled WGS sequence"/>
</dbReference>
<dbReference type="PANTHER" id="PTHR13486:SF2">
    <property type="entry name" value="SPLICING FACTOR C9ORF78"/>
    <property type="match status" value="1"/>
</dbReference>